<accession>A0A7S4BPX6</accession>
<dbReference type="GO" id="GO:0009507">
    <property type="term" value="C:chloroplast"/>
    <property type="evidence" value="ECO:0007669"/>
    <property type="project" value="UniProtKB-SubCell"/>
</dbReference>
<evidence type="ECO:0000256" key="1">
    <source>
        <dbReference type="SAM" id="Phobius"/>
    </source>
</evidence>
<evidence type="ECO:0000313" key="2">
    <source>
        <dbReference type="EMBL" id="CAE0772985.1"/>
    </source>
</evidence>
<organism evidence="2">
    <name type="scientific">Chrysotila carterae</name>
    <name type="common">Marine alga</name>
    <name type="synonym">Syracosphaera carterae</name>
    <dbReference type="NCBI Taxonomy" id="13221"/>
    <lineage>
        <taxon>Eukaryota</taxon>
        <taxon>Haptista</taxon>
        <taxon>Haptophyta</taxon>
        <taxon>Prymnesiophyceae</taxon>
        <taxon>Isochrysidales</taxon>
        <taxon>Isochrysidaceae</taxon>
        <taxon>Chrysotila</taxon>
    </lineage>
</organism>
<keyword evidence="1" id="KW-1133">Transmembrane helix</keyword>
<sequence>MRTWSCACTRIRAQLFIRASACKSVAGILSGALGTPSMLTENGNAPSVLNGGLGQFSGAFWLGAFALAALIESNSLSYQFEGWTSTGKPWKYNPGDLDFDPLELSNKLSDFWAETAFDANADYNARMDVKENVRFNLALAEIAHGRVAMLAITAFALQEAVSHKAVVDQVPIFFGTPVYHLLSYITSGLHNVVEGF</sequence>
<dbReference type="EMBL" id="HBIZ01040083">
    <property type="protein sequence ID" value="CAE0772985.1"/>
    <property type="molecule type" value="Transcribed_RNA"/>
</dbReference>
<dbReference type="AlphaFoldDB" id="A0A7S4BPX6"/>
<reference evidence="2" key="1">
    <citation type="submission" date="2021-01" db="EMBL/GenBank/DDBJ databases">
        <authorList>
            <person name="Corre E."/>
            <person name="Pelletier E."/>
            <person name="Niang G."/>
            <person name="Scheremetjew M."/>
            <person name="Finn R."/>
            <person name="Kale V."/>
            <person name="Holt S."/>
            <person name="Cochrane G."/>
            <person name="Meng A."/>
            <person name="Brown T."/>
            <person name="Cohen L."/>
        </authorList>
    </citation>
    <scope>NUCLEOTIDE SEQUENCE</scope>
    <source>
        <strain evidence="2">CCMP645</strain>
    </source>
</reference>
<protein>
    <recommendedName>
        <fullName evidence="3">Chlorophyll a-b binding protein, chloroplastic</fullName>
    </recommendedName>
</protein>
<feature type="transmembrane region" description="Helical" evidence="1">
    <location>
        <begin position="53"/>
        <end position="71"/>
    </location>
</feature>
<evidence type="ECO:0008006" key="3">
    <source>
        <dbReference type="Google" id="ProtNLM"/>
    </source>
</evidence>
<dbReference type="Gene3D" id="1.10.3460.10">
    <property type="entry name" value="Chlorophyll a/b binding protein domain"/>
    <property type="match status" value="1"/>
</dbReference>
<dbReference type="SUPFAM" id="SSF103511">
    <property type="entry name" value="Chlorophyll a-b binding protein"/>
    <property type="match status" value="1"/>
</dbReference>
<keyword evidence="1" id="KW-0472">Membrane</keyword>
<name>A0A7S4BPX6_CHRCT</name>
<keyword evidence="1" id="KW-0812">Transmembrane</keyword>
<gene>
    <name evidence="2" type="ORF">PCAR00345_LOCUS25597</name>
</gene>
<proteinExistence type="predicted"/>